<dbReference type="PANTHER" id="PTHR11911:SF111">
    <property type="entry name" value="INOSINE-5'-MONOPHOSPHATE DEHYDROGENASE"/>
    <property type="match status" value="1"/>
</dbReference>
<evidence type="ECO:0000256" key="5">
    <source>
        <dbReference type="PIRSR" id="PIRSR000130-4"/>
    </source>
</evidence>
<dbReference type="GO" id="GO:0003938">
    <property type="term" value="F:IMP dehydrogenase activity"/>
    <property type="evidence" value="ECO:0007669"/>
    <property type="project" value="InterPro"/>
</dbReference>
<keyword evidence="4 6" id="KW-0129">CBS domain</keyword>
<accession>A0A813L1N0</accession>
<evidence type="ECO:0000256" key="6">
    <source>
        <dbReference type="PROSITE-ProRule" id="PRU00703"/>
    </source>
</evidence>
<dbReference type="GO" id="GO:0005737">
    <property type="term" value="C:cytoplasm"/>
    <property type="evidence" value="ECO:0007669"/>
    <property type="project" value="TreeGrafter"/>
</dbReference>
<dbReference type="GO" id="GO:0006183">
    <property type="term" value="P:GTP biosynthetic process"/>
    <property type="evidence" value="ECO:0007669"/>
    <property type="project" value="TreeGrafter"/>
</dbReference>
<evidence type="ECO:0000256" key="2">
    <source>
        <dbReference type="ARBA" id="ARBA00022723"/>
    </source>
</evidence>
<dbReference type="PANTHER" id="PTHR11911">
    <property type="entry name" value="INOSINE-5-MONOPHOSPHATE DEHYDROGENASE RELATED"/>
    <property type="match status" value="1"/>
</dbReference>
<evidence type="ECO:0000256" key="3">
    <source>
        <dbReference type="ARBA" id="ARBA00023002"/>
    </source>
</evidence>
<feature type="binding site" description="in other chain" evidence="5">
    <location>
        <position position="322"/>
    </location>
    <ligand>
        <name>K(+)</name>
        <dbReference type="ChEBI" id="CHEBI:29103"/>
        <note>ligand shared between two tetrameric partners</note>
    </ligand>
</feature>
<evidence type="ECO:0000259" key="7">
    <source>
        <dbReference type="PROSITE" id="PS51371"/>
    </source>
</evidence>
<dbReference type="AlphaFoldDB" id="A0A813L1N0"/>
<keyword evidence="5" id="KW-0630">Potassium</keyword>
<dbReference type="Pfam" id="PF00478">
    <property type="entry name" value="IMPDH"/>
    <property type="match status" value="1"/>
</dbReference>
<dbReference type="SUPFAM" id="SSF51412">
    <property type="entry name" value="Inosine monophosphate dehydrogenase (IMPDH)"/>
    <property type="match status" value="1"/>
</dbReference>
<dbReference type="InterPro" id="IPR000644">
    <property type="entry name" value="CBS_dom"/>
</dbReference>
<dbReference type="FunFam" id="3.20.20.70:FF:000424">
    <property type="entry name" value="Inosine-5'-monophosphate dehydrogenase 2"/>
    <property type="match status" value="1"/>
</dbReference>
<dbReference type="SMART" id="SM00116">
    <property type="entry name" value="CBS"/>
    <property type="match status" value="2"/>
</dbReference>
<dbReference type="PROSITE" id="PS51371">
    <property type="entry name" value="CBS"/>
    <property type="match status" value="2"/>
</dbReference>
<dbReference type="Proteomes" id="UP000626109">
    <property type="component" value="Unassembled WGS sequence"/>
</dbReference>
<keyword evidence="3" id="KW-0560">Oxidoreductase</keyword>
<evidence type="ECO:0000313" key="9">
    <source>
        <dbReference type="Proteomes" id="UP000626109"/>
    </source>
</evidence>
<dbReference type="EMBL" id="CAJNNW010032476">
    <property type="protein sequence ID" value="CAE8713268.1"/>
    <property type="molecule type" value="Genomic_DNA"/>
</dbReference>
<dbReference type="PIRSF" id="PIRSF000130">
    <property type="entry name" value="IMPDH"/>
    <property type="match status" value="1"/>
</dbReference>
<dbReference type="InterPro" id="IPR005990">
    <property type="entry name" value="IMP_DH"/>
</dbReference>
<feature type="domain" description="CBS" evidence="7">
    <location>
        <begin position="106"/>
        <end position="165"/>
    </location>
</feature>
<sequence length="518" mass="54094">MADPAADGWPVGKVFDAAPNGYTYDDLVFMPGFPSFEASAVETTSQLTRNITLKCPIVGAPNDTVTEADMAIALALAGGIGIIHPNQSIESQVQMVNRVKRYVNGFILDPITLGPKETLEDLDRLRAATGICSAPITDDGQLTGKLIGFISARDSDTVQDRRTPLSQCMVTKVVTAKEPLTLEEARAQLKLARVGKLPILDASENRLVSMVARSDLKKERDYPNMSRDISGKLLVGAAIPEPPNGGATGQDDWERASALAAAGADVIYLMGGAVDSNLELIQKIKASYPVADVLAGPAATCRAARRLAEAGADGIVAGSISGSDAGGDPYQAPVPAAVGRGESSTVYEVSHYSRQNFDLPITAGGGVRSAGHALLAMGLGASCVMLAEQLAGCEEAPAGGGASLALHHNHSAGAPLAVRGGYRSSGSPEVVLRTVGHPVPHKGSVKAFIPYMMSGVRKGLGDLGCQNLHELHSGIDNETLRMECRSTFSAQVRDACAHASKHARHPEVIPVSMSAKSH</sequence>
<dbReference type="SUPFAM" id="SSF54631">
    <property type="entry name" value="CBS-domain pair"/>
    <property type="match status" value="1"/>
</dbReference>
<dbReference type="Gene3D" id="3.20.20.70">
    <property type="entry name" value="Aldolase class I"/>
    <property type="match status" value="1"/>
</dbReference>
<gene>
    <name evidence="8" type="ORF">PGLA2088_LOCUS37430</name>
</gene>
<keyword evidence="2" id="KW-0479">Metal-binding</keyword>
<organism evidence="8 9">
    <name type="scientific">Polarella glacialis</name>
    <name type="common">Dinoflagellate</name>
    <dbReference type="NCBI Taxonomy" id="89957"/>
    <lineage>
        <taxon>Eukaryota</taxon>
        <taxon>Sar</taxon>
        <taxon>Alveolata</taxon>
        <taxon>Dinophyceae</taxon>
        <taxon>Suessiales</taxon>
        <taxon>Suessiaceae</taxon>
        <taxon>Polarella</taxon>
    </lineage>
</organism>
<dbReference type="CDD" id="cd04601">
    <property type="entry name" value="CBS_pair_IMPDH"/>
    <property type="match status" value="1"/>
</dbReference>
<evidence type="ECO:0000256" key="1">
    <source>
        <dbReference type="ARBA" id="ARBA00005502"/>
    </source>
</evidence>
<comment type="caution">
    <text evidence="8">The sequence shown here is derived from an EMBL/GenBank/DDBJ whole genome shotgun (WGS) entry which is preliminary data.</text>
</comment>
<evidence type="ECO:0000313" key="8">
    <source>
        <dbReference type="EMBL" id="CAE8713268.1"/>
    </source>
</evidence>
<name>A0A813L1N0_POLGL</name>
<dbReference type="Pfam" id="PF00571">
    <property type="entry name" value="CBS"/>
    <property type="match status" value="1"/>
</dbReference>
<dbReference type="GO" id="GO:0046872">
    <property type="term" value="F:metal ion binding"/>
    <property type="evidence" value="ECO:0007669"/>
    <property type="project" value="UniProtKB-KW"/>
</dbReference>
<dbReference type="InterPro" id="IPR001093">
    <property type="entry name" value="IMP_DH_GMPRt"/>
</dbReference>
<dbReference type="InterPro" id="IPR013785">
    <property type="entry name" value="Aldolase_TIM"/>
</dbReference>
<feature type="domain" description="CBS" evidence="7">
    <location>
        <begin position="169"/>
        <end position="229"/>
    </location>
</feature>
<dbReference type="InterPro" id="IPR046342">
    <property type="entry name" value="CBS_dom_sf"/>
</dbReference>
<evidence type="ECO:0000256" key="4">
    <source>
        <dbReference type="ARBA" id="ARBA00023122"/>
    </source>
</evidence>
<dbReference type="SMART" id="SM01240">
    <property type="entry name" value="IMPDH"/>
    <property type="match status" value="1"/>
</dbReference>
<reference evidence="8" key="1">
    <citation type="submission" date="2021-02" db="EMBL/GenBank/DDBJ databases">
        <authorList>
            <person name="Dougan E. K."/>
            <person name="Rhodes N."/>
            <person name="Thang M."/>
            <person name="Chan C."/>
        </authorList>
    </citation>
    <scope>NUCLEOTIDE SEQUENCE</scope>
</reference>
<protein>
    <recommendedName>
        <fullName evidence="7">CBS domain-containing protein</fullName>
    </recommendedName>
</protein>
<comment type="similarity">
    <text evidence="1">Belongs to the IMPDH/GMPR family.</text>
</comment>
<proteinExistence type="inferred from homology"/>